<dbReference type="AlphaFoldDB" id="A0A6A6JQS3"/>
<keyword evidence="8" id="KW-1185">Reference proteome</keyword>
<feature type="compositionally biased region" description="Polar residues" evidence="4">
    <location>
        <begin position="183"/>
        <end position="192"/>
    </location>
</feature>
<evidence type="ECO:0000259" key="6">
    <source>
        <dbReference type="PROSITE" id="PS50048"/>
    </source>
</evidence>
<feature type="region of interest" description="Disordered" evidence="4">
    <location>
        <begin position="826"/>
        <end position="889"/>
    </location>
</feature>
<dbReference type="Gene3D" id="4.10.240.10">
    <property type="entry name" value="Zn(2)-C6 fungal-type DNA-binding domain"/>
    <property type="match status" value="1"/>
</dbReference>
<evidence type="ECO:0000256" key="5">
    <source>
        <dbReference type="SAM" id="Phobius"/>
    </source>
</evidence>
<dbReference type="GO" id="GO:0005634">
    <property type="term" value="C:nucleus"/>
    <property type="evidence" value="ECO:0007669"/>
    <property type="project" value="UniProtKB-SubCell"/>
</dbReference>
<organism evidence="7 8">
    <name type="scientific">Westerdykella ornata</name>
    <dbReference type="NCBI Taxonomy" id="318751"/>
    <lineage>
        <taxon>Eukaryota</taxon>
        <taxon>Fungi</taxon>
        <taxon>Dikarya</taxon>
        <taxon>Ascomycota</taxon>
        <taxon>Pezizomycotina</taxon>
        <taxon>Dothideomycetes</taxon>
        <taxon>Pleosporomycetidae</taxon>
        <taxon>Pleosporales</taxon>
        <taxon>Sporormiaceae</taxon>
        <taxon>Westerdykella</taxon>
    </lineage>
</organism>
<dbReference type="PROSITE" id="PS00463">
    <property type="entry name" value="ZN2_CY6_FUNGAL_1"/>
    <property type="match status" value="1"/>
</dbReference>
<dbReference type="GO" id="GO:0008270">
    <property type="term" value="F:zinc ion binding"/>
    <property type="evidence" value="ECO:0007669"/>
    <property type="project" value="InterPro"/>
</dbReference>
<keyword evidence="5" id="KW-0472">Membrane</keyword>
<feature type="compositionally biased region" description="Basic and acidic residues" evidence="4">
    <location>
        <begin position="100"/>
        <end position="109"/>
    </location>
</feature>
<gene>
    <name evidence="7" type="ORF">EI97DRAFT_431673</name>
</gene>
<feature type="compositionally biased region" description="Low complexity" evidence="4">
    <location>
        <begin position="765"/>
        <end position="803"/>
    </location>
</feature>
<dbReference type="GO" id="GO:0006351">
    <property type="term" value="P:DNA-templated transcription"/>
    <property type="evidence" value="ECO:0007669"/>
    <property type="project" value="InterPro"/>
</dbReference>
<dbReference type="SMART" id="SM00906">
    <property type="entry name" value="Fungal_trans"/>
    <property type="match status" value="1"/>
</dbReference>
<dbReference type="CDD" id="cd00067">
    <property type="entry name" value="GAL4"/>
    <property type="match status" value="1"/>
</dbReference>
<accession>A0A6A6JQS3</accession>
<dbReference type="PANTHER" id="PTHR31001">
    <property type="entry name" value="UNCHARACTERIZED TRANSCRIPTIONAL REGULATORY PROTEIN"/>
    <property type="match status" value="1"/>
</dbReference>
<feature type="region of interest" description="Disordered" evidence="4">
    <location>
        <begin position="737"/>
        <end position="805"/>
    </location>
</feature>
<dbReference type="RefSeq" id="XP_033655992.1">
    <property type="nucleotide sequence ID" value="XM_033797992.1"/>
</dbReference>
<sequence>MPWSRESSPVSTASIPGHAASTTIRNHHHQSLSLYPIIGGPKTLYIRRYYMLFVLCTSSAVFMFPFLTRLTHSTVMSQPLQPSSPHPGASSPRPPSATGEKTKHREQPRIRRRNRLITSCLECRRRKLRCDKQQPCTNCEKFSRDCLFITPALDAAGQAKLAEVKEKMGMLEKTLEEDVARRSTGQSKSPSTLGVLVSTPLPGQGDSASDQEDDEDVKGLEPTSLAVEDCAYYEEEGNDDVVDLGISMGRLRVTERIGGFVRPRFSEELAQGLQALHRKHAQNPFAAQSQEQWMAPSRDYVAPSSGFFFAPGIHKTSLTTYLPSQGLVDRLMDHYWKAVHVIARTVHRPSFERHYDRFWTDIAAGVEPRASFQAVLFAALLSSVISMSEEKLHADFGVAKTDFVENFKLGTEAALARANFLRTTKLETIQAFVMYLIPLCRAEVSRAHSALVGTCIRLAECMGLHRDPSFYTSDPVEIHVRRLIWHQICFLDIRTCESTGPRPQIRRDEHDTKFPLNVDDVDLESGVEITEDRVYFTDMTITRMRFECNEMQRQLWVDRPRLEAKKTTLTALLSKIQNFCQAMERKWLPLLNKSHPLHVLAMEIYGILSCRMYIMILQKFASNEHRLMPERLRQLTISTALRTLENSMTIEETPALADWAWYIGALHQYHTALLLLSEVYAKERDPVVEARVWRCLDFVFGLPSTLSNAEKLRMVLEELVERTRAYQSARRFRAPARMEHVGRRQFPGGDHTQHEGDGTVDRGNRSSSVHSGTSSFSISSGGSPSHYQPHQQSLQQPQHTSPHLGNLGQIAQAEYGAPFGLSGADTSGAMSSTATDAHGFTGFPPGQPSVTMSMPPLHQSMDPNGSSATMHAHAQASGGSPMDTMPEIDWVSSHSSHHDYHHYHHDHEHYRHVSPYHYH</sequence>
<dbReference type="EMBL" id="ML986488">
    <property type="protein sequence ID" value="KAF2278453.1"/>
    <property type="molecule type" value="Genomic_DNA"/>
</dbReference>
<evidence type="ECO:0000313" key="8">
    <source>
        <dbReference type="Proteomes" id="UP000800097"/>
    </source>
</evidence>
<dbReference type="InterPro" id="IPR036864">
    <property type="entry name" value="Zn2-C6_fun-type_DNA-bd_sf"/>
</dbReference>
<proteinExistence type="predicted"/>
<dbReference type="Pfam" id="PF04082">
    <property type="entry name" value="Fungal_trans"/>
    <property type="match status" value="1"/>
</dbReference>
<keyword evidence="5" id="KW-0812">Transmembrane</keyword>
<evidence type="ECO:0000256" key="3">
    <source>
        <dbReference type="ARBA" id="ARBA00023242"/>
    </source>
</evidence>
<dbReference type="OrthoDB" id="424974at2759"/>
<feature type="domain" description="Zn(2)-C6 fungal-type" evidence="6">
    <location>
        <begin position="119"/>
        <end position="148"/>
    </location>
</feature>
<dbReference type="GO" id="GO:0000981">
    <property type="term" value="F:DNA-binding transcription factor activity, RNA polymerase II-specific"/>
    <property type="evidence" value="ECO:0007669"/>
    <property type="project" value="InterPro"/>
</dbReference>
<feature type="region of interest" description="Disordered" evidence="4">
    <location>
        <begin position="77"/>
        <end position="111"/>
    </location>
</feature>
<evidence type="ECO:0000313" key="7">
    <source>
        <dbReference type="EMBL" id="KAF2278453.1"/>
    </source>
</evidence>
<dbReference type="SUPFAM" id="SSF57701">
    <property type="entry name" value="Zn2/Cys6 DNA-binding domain"/>
    <property type="match status" value="1"/>
</dbReference>
<keyword evidence="5" id="KW-1133">Transmembrane helix</keyword>
<reference evidence="7" key="1">
    <citation type="journal article" date="2020" name="Stud. Mycol.">
        <title>101 Dothideomycetes genomes: a test case for predicting lifestyles and emergence of pathogens.</title>
        <authorList>
            <person name="Haridas S."/>
            <person name="Albert R."/>
            <person name="Binder M."/>
            <person name="Bloem J."/>
            <person name="Labutti K."/>
            <person name="Salamov A."/>
            <person name="Andreopoulos B."/>
            <person name="Baker S."/>
            <person name="Barry K."/>
            <person name="Bills G."/>
            <person name="Bluhm B."/>
            <person name="Cannon C."/>
            <person name="Castanera R."/>
            <person name="Culley D."/>
            <person name="Daum C."/>
            <person name="Ezra D."/>
            <person name="Gonzalez J."/>
            <person name="Henrissat B."/>
            <person name="Kuo A."/>
            <person name="Liang C."/>
            <person name="Lipzen A."/>
            <person name="Lutzoni F."/>
            <person name="Magnuson J."/>
            <person name="Mondo S."/>
            <person name="Nolan M."/>
            <person name="Ohm R."/>
            <person name="Pangilinan J."/>
            <person name="Park H.-J."/>
            <person name="Ramirez L."/>
            <person name="Alfaro M."/>
            <person name="Sun H."/>
            <person name="Tritt A."/>
            <person name="Yoshinaga Y."/>
            <person name="Zwiers L.-H."/>
            <person name="Turgeon B."/>
            <person name="Goodwin S."/>
            <person name="Spatafora J."/>
            <person name="Crous P."/>
            <person name="Grigoriev I."/>
        </authorList>
    </citation>
    <scope>NUCLEOTIDE SEQUENCE</scope>
    <source>
        <strain evidence="7">CBS 379.55</strain>
    </source>
</reference>
<dbReference type="GeneID" id="54551167"/>
<evidence type="ECO:0000256" key="4">
    <source>
        <dbReference type="SAM" id="MobiDB-lite"/>
    </source>
</evidence>
<protein>
    <recommendedName>
        <fullName evidence="6">Zn(2)-C6 fungal-type domain-containing protein</fullName>
    </recommendedName>
</protein>
<dbReference type="CDD" id="cd12148">
    <property type="entry name" value="fungal_TF_MHR"/>
    <property type="match status" value="1"/>
</dbReference>
<feature type="region of interest" description="Disordered" evidence="4">
    <location>
        <begin position="178"/>
        <end position="220"/>
    </location>
</feature>
<keyword evidence="3" id="KW-0539">Nucleus</keyword>
<dbReference type="Pfam" id="PF00172">
    <property type="entry name" value="Zn_clus"/>
    <property type="match status" value="1"/>
</dbReference>
<dbReference type="InterPro" id="IPR001138">
    <property type="entry name" value="Zn2Cys6_DnaBD"/>
</dbReference>
<dbReference type="PANTHER" id="PTHR31001:SF40">
    <property type="entry name" value="ZN(II)2CYS6 TRANSCRIPTION FACTOR (EUROFUNG)"/>
    <property type="match status" value="1"/>
</dbReference>
<comment type="subcellular location">
    <subcellularLocation>
        <location evidence="1">Nucleus</location>
    </subcellularLocation>
</comment>
<dbReference type="InterPro" id="IPR007219">
    <property type="entry name" value="XnlR_reg_dom"/>
</dbReference>
<dbReference type="PROSITE" id="PS50048">
    <property type="entry name" value="ZN2_CY6_FUNGAL_2"/>
    <property type="match status" value="1"/>
</dbReference>
<dbReference type="InterPro" id="IPR050613">
    <property type="entry name" value="Sec_Metabolite_Reg"/>
</dbReference>
<evidence type="ECO:0000256" key="1">
    <source>
        <dbReference type="ARBA" id="ARBA00004123"/>
    </source>
</evidence>
<dbReference type="GO" id="GO:0003677">
    <property type="term" value="F:DNA binding"/>
    <property type="evidence" value="ECO:0007669"/>
    <property type="project" value="InterPro"/>
</dbReference>
<feature type="compositionally biased region" description="Basic and acidic residues" evidence="4">
    <location>
        <begin position="751"/>
        <end position="764"/>
    </location>
</feature>
<dbReference type="SMART" id="SM00066">
    <property type="entry name" value="GAL4"/>
    <property type="match status" value="1"/>
</dbReference>
<dbReference type="Proteomes" id="UP000800097">
    <property type="component" value="Unassembled WGS sequence"/>
</dbReference>
<evidence type="ECO:0000256" key="2">
    <source>
        <dbReference type="ARBA" id="ARBA00022723"/>
    </source>
</evidence>
<keyword evidence="2" id="KW-0479">Metal-binding</keyword>
<feature type="transmembrane region" description="Helical" evidence="5">
    <location>
        <begin position="49"/>
        <end position="67"/>
    </location>
</feature>
<feature type="compositionally biased region" description="Polar residues" evidence="4">
    <location>
        <begin position="826"/>
        <end position="835"/>
    </location>
</feature>
<name>A0A6A6JQS3_WESOR</name>